<accession>A0A967B099</accession>
<organism evidence="7 8">
    <name type="scientific">Metallococcus carri</name>
    <dbReference type="NCBI Taxonomy" id="1656884"/>
    <lineage>
        <taxon>Bacteria</taxon>
        <taxon>Bacillati</taxon>
        <taxon>Actinomycetota</taxon>
        <taxon>Actinomycetes</taxon>
        <taxon>Micrococcales</taxon>
        <taxon>Dermacoccaceae</taxon>
        <taxon>Metallococcus</taxon>
    </lineage>
</organism>
<dbReference type="Pfam" id="PF02104">
    <property type="entry name" value="SURF1"/>
    <property type="match status" value="1"/>
</dbReference>
<evidence type="ECO:0000256" key="6">
    <source>
        <dbReference type="RuleBase" id="RU363076"/>
    </source>
</evidence>
<proteinExistence type="inferred from homology"/>
<feature type="transmembrane region" description="Helical" evidence="6">
    <location>
        <begin position="12"/>
        <end position="32"/>
    </location>
</feature>
<dbReference type="Proteomes" id="UP000744769">
    <property type="component" value="Unassembled WGS sequence"/>
</dbReference>
<dbReference type="PANTHER" id="PTHR23427:SF2">
    <property type="entry name" value="SURFEIT LOCUS PROTEIN 1"/>
    <property type="match status" value="1"/>
</dbReference>
<dbReference type="PANTHER" id="PTHR23427">
    <property type="entry name" value="SURFEIT LOCUS PROTEIN"/>
    <property type="match status" value="1"/>
</dbReference>
<dbReference type="AlphaFoldDB" id="A0A967B099"/>
<reference evidence="7" key="1">
    <citation type="submission" date="2020-03" db="EMBL/GenBank/DDBJ databases">
        <title>Draft sequencing of Calidifontibacter sp. DB0510.</title>
        <authorList>
            <person name="Kim D.-U."/>
        </authorList>
    </citation>
    <scope>NUCLEOTIDE SEQUENCE</scope>
    <source>
        <strain evidence="7">DB0510</strain>
    </source>
</reference>
<comment type="caution">
    <text evidence="7">The sequence shown here is derived from an EMBL/GenBank/DDBJ whole genome shotgun (WGS) entry which is preliminary data.</text>
</comment>
<evidence type="ECO:0000313" key="8">
    <source>
        <dbReference type="Proteomes" id="UP000744769"/>
    </source>
</evidence>
<evidence type="ECO:0000256" key="3">
    <source>
        <dbReference type="ARBA" id="ARBA00022692"/>
    </source>
</evidence>
<evidence type="ECO:0000256" key="4">
    <source>
        <dbReference type="ARBA" id="ARBA00022989"/>
    </source>
</evidence>
<sequence>MFRLLLTRRWLAWLAVAAVWATACLFLGRWQWHRFESRHAAQQLIRTNYDAPAVPLSSVVAPGAPLPRNTVWRQVRLSGQYDTGSRVLIRNRPNSGNYGYELVVPFVLTNGGRVLVDRGWLPNGPNANAPDKVPATPAGALTVVGWVRAGEPSLRKPVVPGQAASINLPELSAQVGGSAYNAYVLVRSERAATGAAIERATLLPPPDLGTSAWINFSYALQWWLGIVAGFGFVLARARREHLDATGRAKAPKERKVRIWDEEDA</sequence>
<evidence type="ECO:0000256" key="5">
    <source>
        <dbReference type="ARBA" id="ARBA00023136"/>
    </source>
</evidence>
<comment type="subcellular location">
    <subcellularLocation>
        <location evidence="6">Cell membrane</location>
        <topology evidence="6">Multi-pass membrane protein</topology>
    </subcellularLocation>
    <subcellularLocation>
        <location evidence="1">Membrane</location>
    </subcellularLocation>
</comment>
<dbReference type="InterPro" id="IPR045214">
    <property type="entry name" value="Surf1/Surf4"/>
</dbReference>
<keyword evidence="5 6" id="KW-0472">Membrane</keyword>
<evidence type="ECO:0000313" key="7">
    <source>
        <dbReference type="EMBL" id="NHN54880.1"/>
    </source>
</evidence>
<keyword evidence="6" id="KW-1003">Cell membrane</keyword>
<protein>
    <recommendedName>
        <fullName evidence="6">SURF1-like protein</fullName>
    </recommendedName>
</protein>
<gene>
    <name evidence="7" type="ORF">G9U51_03660</name>
</gene>
<dbReference type="PROSITE" id="PS50895">
    <property type="entry name" value="SURF1"/>
    <property type="match status" value="1"/>
</dbReference>
<evidence type="ECO:0000256" key="2">
    <source>
        <dbReference type="ARBA" id="ARBA00007165"/>
    </source>
</evidence>
<evidence type="ECO:0000256" key="1">
    <source>
        <dbReference type="ARBA" id="ARBA00004370"/>
    </source>
</evidence>
<dbReference type="EMBL" id="JAAOIV010000002">
    <property type="protein sequence ID" value="NHN54880.1"/>
    <property type="molecule type" value="Genomic_DNA"/>
</dbReference>
<keyword evidence="4 6" id="KW-1133">Transmembrane helix</keyword>
<dbReference type="CDD" id="cd06662">
    <property type="entry name" value="SURF1"/>
    <property type="match status" value="1"/>
</dbReference>
<dbReference type="GO" id="GO:0005886">
    <property type="term" value="C:plasma membrane"/>
    <property type="evidence" value="ECO:0007669"/>
    <property type="project" value="UniProtKB-SubCell"/>
</dbReference>
<comment type="similarity">
    <text evidence="2 6">Belongs to the SURF1 family.</text>
</comment>
<dbReference type="InterPro" id="IPR002994">
    <property type="entry name" value="Surf1/Shy1"/>
</dbReference>
<feature type="transmembrane region" description="Helical" evidence="6">
    <location>
        <begin position="212"/>
        <end position="235"/>
    </location>
</feature>
<dbReference type="PROSITE" id="PS51257">
    <property type="entry name" value="PROKAR_LIPOPROTEIN"/>
    <property type="match status" value="1"/>
</dbReference>
<keyword evidence="8" id="KW-1185">Reference proteome</keyword>
<dbReference type="RefSeq" id="WP_166193324.1">
    <property type="nucleotide sequence ID" value="NZ_JAAOIV010000002.1"/>
</dbReference>
<name>A0A967B099_9MICO</name>
<keyword evidence="3 6" id="KW-0812">Transmembrane</keyword>